<name>A0A3A2Z7K7_9EURO</name>
<keyword evidence="3" id="KW-1185">Reference proteome</keyword>
<feature type="region of interest" description="Disordered" evidence="1">
    <location>
        <begin position="1"/>
        <end position="67"/>
    </location>
</feature>
<proteinExistence type="predicted"/>
<comment type="caution">
    <text evidence="2">The sequence shown here is derived from an EMBL/GenBank/DDBJ whole genome shotgun (WGS) entry which is preliminary data.</text>
</comment>
<protein>
    <submittedName>
        <fullName evidence="2">Uncharacterized protein</fullName>
    </submittedName>
</protein>
<feature type="compositionally biased region" description="Low complexity" evidence="1">
    <location>
        <begin position="56"/>
        <end position="65"/>
    </location>
</feature>
<reference evidence="3" key="1">
    <citation type="submission" date="2017-02" db="EMBL/GenBank/DDBJ databases">
        <authorList>
            <person name="Tafer H."/>
            <person name="Lopandic K."/>
        </authorList>
    </citation>
    <scope>NUCLEOTIDE SEQUENCE [LARGE SCALE GENOMIC DNA]</scope>
    <source>
        <strain evidence="3">CBS 366.77</strain>
    </source>
</reference>
<organism evidence="2 3">
    <name type="scientific">Aspergillus sclerotialis</name>
    <dbReference type="NCBI Taxonomy" id="2070753"/>
    <lineage>
        <taxon>Eukaryota</taxon>
        <taxon>Fungi</taxon>
        <taxon>Dikarya</taxon>
        <taxon>Ascomycota</taxon>
        <taxon>Pezizomycotina</taxon>
        <taxon>Eurotiomycetes</taxon>
        <taxon>Eurotiomycetidae</taxon>
        <taxon>Eurotiales</taxon>
        <taxon>Aspergillaceae</taxon>
        <taxon>Aspergillus</taxon>
        <taxon>Aspergillus subgen. Polypaecilum</taxon>
    </lineage>
</organism>
<sequence length="134" mass="14585">MSHFYPDDNSYRPGASSRPYPPRDDRDGNMYDDRDHSRSYSPTGRRSPHGSNRDATTPGTGTDPDPVIEVEIEMITAGALPGLLRLDEGDRCIEIATGKGIARLNTTAEAGVVAVAETAVIDQVDMHMGKRVEK</sequence>
<evidence type="ECO:0000313" key="3">
    <source>
        <dbReference type="Proteomes" id="UP000266188"/>
    </source>
</evidence>
<gene>
    <name evidence="2" type="ORF">PHISCL_09488</name>
</gene>
<accession>A0A3A2Z7K7</accession>
<dbReference type="EMBL" id="MVGC01000609">
    <property type="protein sequence ID" value="RJE18173.1"/>
    <property type="molecule type" value="Genomic_DNA"/>
</dbReference>
<feature type="compositionally biased region" description="Polar residues" evidence="1">
    <location>
        <begin position="39"/>
        <end position="55"/>
    </location>
</feature>
<dbReference type="AlphaFoldDB" id="A0A3A2Z7K7"/>
<dbReference type="Proteomes" id="UP000266188">
    <property type="component" value="Unassembled WGS sequence"/>
</dbReference>
<feature type="compositionally biased region" description="Basic and acidic residues" evidence="1">
    <location>
        <begin position="1"/>
        <end position="10"/>
    </location>
</feature>
<evidence type="ECO:0000256" key="1">
    <source>
        <dbReference type="SAM" id="MobiDB-lite"/>
    </source>
</evidence>
<feature type="compositionally biased region" description="Basic and acidic residues" evidence="1">
    <location>
        <begin position="21"/>
        <end position="38"/>
    </location>
</feature>
<evidence type="ECO:0000313" key="2">
    <source>
        <dbReference type="EMBL" id="RJE18173.1"/>
    </source>
</evidence>